<keyword evidence="5 9" id="KW-0547">Nucleotide-binding</keyword>
<reference evidence="12" key="1">
    <citation type="submission" date="2017-07" db="EMBL/GenBank/DDBJ databases">
        <title>Taro Niue Genome Assembly and Annotation.</title>
        <authorList>
            <person name="Atibalentja N."/>
            <person name="Keating K."/>
            <person name="Fields C.J."/>
        </authorList>
    </citation>
    <scope>NUCLEOTIDE SEQUENCE</scope>
    <source>
        <strain evidence="12">Niue_2</strain>
        <tissue evidence="12">Leaf</tissue>
    </source>
</reference>
<dbReference type="PROSITE" id="PS00108">
    <property type="entry name" value="PROTEIN_KINASE_ST"/>
    <property type="match status" value="1"/>
</dbReference>
<comment type="catalytic activity">
    <reaction evidence="8">
        <text>[DNA-directed RNA polymerase] + ATP = phospho-[DNA-directed RNA polymerase] + ADP + H(+)</text>
        <dbReference type="Rhea" id="RHEA:10216"/>
        <dbReference type="Rhea" id="RHEA-COMP:11321"/>
        <dbReference type="Rhea" id="RHEA-COMP:11322"/>
        <dbReference type="ChEBI" id="CHEBI:15378"/>
        <dbReference type="ChEBI" id="CHEBI:30616"/>
        <dbReference type="ChEBI" id="CHEBI:43176"/>
        <dbReference type="ChEBI" id="CHEBI:68546"/>
        <dbReference type="ChEBI" id="CHEBI:456216"/>
        <dbReference type="EC" id="2.7.11.23"/>
    </reaction>
</comment>
<dbReference type="SUPFAM" id="SSF56112">
    <property type="entry name" value="Protein kinase-like (PK-like)"/>
    <property type="match status" value="1"/>
</dbReference>
<accession>A0A843WJU2</accession>
<dbReference type="InterPro" id="IPR008271">
    <property type="entry name" value="Ser/Thr_kinase_AS"/>
</dbReference>
<keyword evidence="4" id="KW-0808">Transferase</keyword>
<dbReference type="GO" id="GO:0007346">
    <property type="term" value="P:regulation of mitotic cell cycle"/>
    <property type="evidence" value="ECO:0007669"/>
    <property type="project" value="TreeGrafter"/>
</dbReference>
<keyword evidence="13" id="KW-1185">Reference proteome</keyword>
<comment type="caution">
    <text evidence="12">The sequence shown here is derived from an EMBL/GenBank/DDBJ whole genome shotgun (WGS) entry which is preliminary data.</text>
</comment>
<evidence type="ECO:0000256" key="1">
    <source>
        <dbReference type="ARBA" id="ARBA00006485"/>
    </source>
</evidence>
<dbReference type="SMART" id="SM00220">
    <property type="entry name" value="S_TKc"/>
    <property type="match status" value="1"/>
</dbReference>
<dbReference type="EMBL" id="NMUH01004004">
    <property type="protein sequence ID" value="MQM07976.1"/>
    <property type="molecule type" value="Genomic_DNA"/>
</dbReference>
<evidence type="ECO:0000256" key="2">
    <source>
        <dbReference type="ARBA" id="ARBA00012409"/>
    </source>
</evidence>
<dbReference type="Gene3D" id="3.30.200.20">
    <property type="entry name" value="Phosphorylase Kinase, domain 1"/>
    <property type="match status" value="1"/>
</dbReference>
<dbReference type="AlphaFoldDB" id="A0A843WJU2"/>
<dbReference type="GO" id="GO:0005634">
    <property type="term" value="C:nucleus"/>
    <property type="evidence" value="ECO:0007669"/>
    <property type="project" value="TreeGrafter"/>
</dbReference>
<dbReference type="FunFam" id="1.10.510.10:FF:000624">
    <property type="entry name" value="Mitogen-activated protein kinase"/>
    <property type="match status" value="1"/>
</dbReference>
<sequence length="398" mass="44093">MARGRAAGRVAEKVGQAAVVKRRPAQGKKMRFARRTIPVDVSPLKKNWRCARETVLVDVEEEDAGAALPRADVGEDCSEEDVVVLVDRCGGLEAYQILDKVGAGTYGVVFRAMARETGEMVALKKMELDDAAIREITILRSLPRHPCIVGLKEVVSDSRGSPIHGVYMVMEYLDYDLLTVIQGATQPLSEGNAKYLMYQLLHGVNFIHANGVLHRDLKTSNLLLNREGELKVCDFGLSRRCIDGIGLQQPYTDWVVTLWYRAPELLLMADGYSSAVDMWSVGCIMAELLRKAPLFPGRNELDQLHQIFAVLGVPDEATWPGFASICAKMDVGFACGAGGEPCSNKLEEKLPRASLSEAGYDLLVRLLAYDPNRRLTAQEALNHPWFWELPGPTWPRLL</sequence>
<evidence type="ECO:0000313" key="13">
    <source>
        <dbReference type="Proteomes" id="UP000652761"/>
    </source>
</evidence>
<evidence type="ECO:0000256" key="9">
    <source>
        <dbReference type="PROSITE-ProRule" id="PRU10141"/>
    </source>
</evidence>
<dbReference type="GO" id="GO:0005524">
    <property type="term" value="F:ATP binding"/>
    <property type="evidence" value="ECO:0007669"/>
    <property type="project" value="UniProtKB-UniRule"/>
</dbReference>
<evidence type="ECO:0000259" key="11">
    <source>
        <dbReference type="PROSITE" id="PS50011"/>
    </source>
</evidence>
<dbReference type="GO" id="GO:0008353">
    <property type="term" value="F:RNA polymerase II CTD heptapeptide repeat kinase activity"/>
    <property type="evidence" value="ECO:0007669"/>
    <property type="project" value="UniProtKB-EC"/>
</dbReference>
<feature type="binding site" evidence="9">
    <location>
        <position position="124"/>
    </location>
    <ligand>
        <name>ATP</name>
        <dbReference type="ChEBI" id="CHEBI:30616"/>
    </ligand>
</feature>
<evidence type="ECO:0000256" key="8">
    <source>
        <dbReference type="ARBA" id="ARBA00049280"/>
    </source>
</evidence>
<feature type="domain" description="Protein kinase" evidence="11">
    <location>
        <begin position="95"/>
        <end position="386"/>
    </location>
</feature>
<dbReference type="OrthoDB" id="648396at2759"/>
<dbReference type="InterPro" id="IPR011009">
    <property type="entry name" value="Kinase-like_dom_sf"/>
</dbReference>
<dbReference type="Gene3D" id="1.10.510.10">
    <property type="entry name" value="Transferase(Phosphotransferase) domain 1"/>
    <property type="match status" value="1"/>
</dbReference>
<dbReference type="PANTHER" id="PTHR24056">
    <property type="entry name" value="CELL DIVISION PROTEIN KINASE"/>
    <property type="match status" value="1"/>
</dbReference>
<proteinExistence type="inferred from homology"/>
<dbReference type="EC" id="2.7.11.23" evidence="2"/>
<comment type="similarity">
    <text evidence="1">Belongs to the protein kinase superfamily. CMGC Ser/Thr protein kinase family. CDC2/CDKX subfamily.</text>
</comment>
<dbReference type="InterPro" id="IPR000719">
    <property type="entry name" value="Prot_kinase_dom"/>
</dbReference>
<evidence type="ECO:0000256" key="5">
    <source>
        <dbReference type="ARBA" id="ARBA00022741"/>
    </source>
</evidence>
<organism evidence="12 13">
    <name type="scientific">Colocasia esculenta</name>
    <name type="common">Wild taro</name>
    <name type="synonym">Arum esculentum</name>
    <dbReference type="NCBI Taxonomy" id="4460"/>
    <lineage>
        <taxon>Eukaryota</taxon>
        <taxon>Viridiplantae</taxon>
        <taxon>Streptophyta</taxon>
        <taxon>Embryophyta</taxon>
        <taxon>Tracheophyta</taxon>
        <taxon>Spermatophyta</taxon>
        <taxon>Magnoliopsida</taxon>
        <taxon>Liliopsida</taxon>
        <taxon>Araceae</taxon>
        <taxon>Aroideae</taxon>
        <taxon>Colocasieae</taxon>
        <taxon>Colocasia</taxon>
    </lineage>
</organism>
<evidence type="ECO:0000256" key="6">
    <source>
        <dbReference type="ARBA" id="ARBA00022777"/>
    </source>
</evidence>
<dbReference type="PANTHER" id="PTHR24056:SF107">
    <property type="entry name" value="CYCLIN-DEPENDENT KINASE 11A-RELATED"/>
    <property type="match status" value="1"/>
</dbReference>
<keyword evidence="6" id="KW-0418">Kinase</keyword>
<dbReference type="PROSITE" id="PS00107">
    <property type="entry name" value="PROTEIN_KINASE_ATP"/>
    <property type="match status" value="1"/>
</dbReference>
<dbReference type="InterPro" id="IPR050108">
    <property type="entry name" value="CDK"/>
</dbReference>
<keyword evidence="7 9" id="KW-0067">ATP-binding</keyword>
<gene>
    <name evidence="12" type="ORF">Taro_040829</name>
</gene>
<dbReference type="Pfam" id="PF00069">
    <property type="entry name" value="Pkinase"/>
    <property type="match status" value="1"/>
</dbReference>
<dbReference type="SMR" id="A0A843WJU2"/>
<name>A0A843WJU2_COLES</name>
<evidence type="ECO:0000256" key="7">
    <source>
        <dbReference type="ARBA" id="ARBA00022840"/>
    </source>
</evidence>
<dbReference type="Proteomes" id="UP000652761">
    <property type="component" value="Unassembled WGS sequence"/>
</dbReference>
<dbReference type="InterPro" id="IPR017441">
    <property type="entry name" value="Protein_kinase_ATP_BS"/>
</dbReference>
<evidence type="ECO:0000256" key="3">
    <source>
        <dbReference type="ARBA" id="ARBA00022527"/>
    </source>
</evidence>
<evidence type="ECO:0000313" key="12">
    <source>
        <dbReference type="EMBL" id="MQM07976.1"/>
    </source>
</evidence>
<evidence type="ECO:0000256" key="4">
    <source>
        <dbReference type="ARBA" id="ARBA00022679"/>
    </source>
</evidence>
<protein>
    <recommendedName>
        <fullName evidence="2">[RNA-polymerase]-subunit kinase</fullName>
        <ecNumber evidence="2">2.7.11.23</ecNumber>
    </recommendedName>
</protein>
<keyword evidence="3 10" id="KW-0723">Serine/threonine-protein kinase</keyword>
<dbReference type="PROSITE" id="PS50011">
    <property type="entry name" value="PROTEIN_KINASE_DOM"/>
    <property type="match status" value="1"/>
</dbReference>
<evidence type="ECO:0000256" key="10">
    <source>
        <dbReference type="RuleBase" id="RU000304"/>
    </source>
</evidence>